<dbReference type="InterPro" id="IPR021739">
    <property type="entry name" value="SaV-like"/>
</dbReference>
<comment type="caution">
    <text evidence="2">The sequence shown here is derived from an EMBL/GenBank/DDBJ whole genome shotgun (WGS) entry which is preliminary data.</text>
</comment>
<evidence type="ECO:0000313" key="2">
    <source>
        <dbReference type="EMBL" id="KFI66087.1"/>
    </source>
</evidence>
<evidence type="ECO:0000259" key="1">
    <source>
        <dbReference type="Pfam" id="PF24459"/>
    </source>
</evidence>
<gene>
    <name evidence="2" type="ORF">BCUN_0589</name>
</gene>
<proteinExistence type="predicted"/>
<dbReference type="InterPro" id="IPR055996">
    <property type="entry name" value="DUF7574"/>
</dbReference>
<feature type="domain" description="DUF7574" evidence="1">
    <location>
        <begin position="151"/>
        <end position="217"/>
    </location>
</feature>
<dbReference type="Pfam" id="PF11753">
    <property type="entry name" value="DUF3310"/>
    <property type="match status" value="1"/>
</dbReference>
<dbReference type="AlphaFoldDB" id="A0A087B4Y7"/>
<dbReference type="OrthoDB" id="1684418at2"/>
<protein>
    <recommendedName>
        <fullName evidence="1">DUF7574 domain-containing protein</fullName>
    </recommendedName>
</protein>
<dbReference type="EMBL" id="JGYV01000001">
    <property type="protein sequence ID" value="KFI66087.1"/>
    <property type="molecule type" value="Genomic_DNA"/>
</dbReference>
<dbReference type="Proteomes" id="UP000029067">
    <property type="component" value="Unassembled WGS sequence"/>
</dbReference>
<evidence type="ECO:0000313" key="3">
    <source>
        <dbReference type="Proteomes" id="UP000029067"/>
    </source>
</evidence>
<dbReference type="STRING" id="1688.BCUN_0589"/>
<name>A0A087B4Y7_9BIFI</name>
<dbReference type="RefSeq" id="WP_033515360.1">
    <property type="nucleotide sequence ID" value="NZ_JGYV01000001.1"/>
</dbReference>
<accession>A0A087B4Y7</accession>
<sequence>MSDMVNHPAHYQRNGVECFEINRWMNFMLGNVVKYVFRAGLKDSVPEALAKAHEYAVRWCQKTGGNPLAEAFVHCDPDDLVLADHSASRMADNTISPEHDFWEHVAQMADSSSDDWPTVIHQDVVDMMDDHGIPHEGCPLVKAPAVQKPSEMTVVGELTGCDGYDWEAIECRRDSDGQYWLGTDSGCSCYSPFENYADSTVDWTGPLTCTQAVAEFTNLALPFVREHSYFGGDLITDDDVNREVRKILDSGKEK</sequence>
<organism evidence="2 3">
    <name type="scientific">Bifidobacterium cuniculi</name>
    <dbReference type="NCBI Taxonomy" id="1688"/>
    <lineage>
        <taxon>Bacteria</taxon>
        <taxon>Bacillati</taxon>
        <taxon>Actinomycetota</taxon>
        <taxon>Actinomycetes</taxon>
        <taxon>Bifidobacteriales</taxon>
        <taxon>Bifidobacteriaceae</taxon>
        <taxon>Bifidobacterium</taxon>
    </lineage>
</organism>
<keyword evidence="3" id="KW-1185">Reference proteome</keyword>
<dbReference type="Pfam" id="PF24459">
    <property type="entry name" value="DUF7574"/>
    <property type="match status" value="1"/>
</dbReference>
<reference evidence="2 3" key="1">
    <citation type="submission" date="2014-03" db="EMBL/GenBank/DDBJ databases">
        <title>Genomics of Bifidobacteria.</title>
        <authorList>
            <person name="Ventura M."/>
            <person name="Milani C."/>
            <person name="Lugli G.A."/>
        </authorList>
    </citation>
    <scope>NUCLEOTIDE SEQUENCE [LARGE SCALE GENOMIC DNA]</scope>
    <source>
        <strain evidence="2 3">LMG 10738</strain>
    </source>
</reference>